<protein>
    <submittedName>
        <fullName evidence="3">Class IV adenylate cyclase</fullName>
    </submittedName>
</protein>
<dbReference type="EMBL" id="BAAADU010000002">
    <property type="protein sequence ID" value="GAA0643972.1"/>
    <property type="molecule type" value="Genomic_DNA"/>
</dbReference>
<dbReference type="NCBIfam" id="TIGR00318">
    <property type="entry name" value="cyaB"/>
    <property type="match status" value="1"/>
</dbReference>
<evidence type="ECO:0000313" key="3">
    <source>
        <dbReference type="EMBL" id="GAA0643972.1"/>
    </source>
</evidence>
<dbReference type="AlphaFoldDB" id="A0AAV3SXS3"/>
<dbReference type="InterPro" id="IPR023577">
    <property type="entry name" value="CYTH_domain"/>
</dbReference>
<dbReference type="SMART" id="SM01118">
    <property type="entry name" value="CYTH"/>
    <property type="match status" value="1"/>
</dbReference>
<dbReference type="InterPro" id="IPR033469">
    <property type="entry name" value="CYTH-like_dom_sf"/>
</dbReference>
<dbReference type="PROSITE" id="PS51707">
    <property type="entry name" value="CYTH"/>
    <property type="match status" value="1"/>
</dbReference>
<keyword evidence="4" id="KW-1185">Reference proteome</keyword>
<dbReference type="Pfam" id="PF01928">
    <property type="entry name" value="CYTH"/>
    <property type="match status" value="1"/>
</dbReference>
<feature type="domain" description="CYTH" evidence="2">
    <location>
        <begin position="1"/>
        <end position="188"/>
    </location>
</feature>
<proteinExistence type="predicted"/>
<name>A0AAV3SXS3_9EURY</name>
<accession>A0AAV3SXS3</accession>
<dbReference type="PANTHER" id="PTHR21028:SF2">
    <property type="entry name" value="CYTH DOMAIN-CONTAINING PROTEIN"/>
    <property type="match status" value="1"/>
</dbReference>
<feature type="compositionally biased region" description="Basic and acidic residues" evidence="1">
    <location>
        <begin position="85"/>
        <end position="96"/>
    </location>
</feature>
<dbReference type="SUPFAM" id="SSF55154">
    <property type="entry name" value="CYTH-like phosphatases"/>
    <property type="match status" value="1"/>
</dbReference>
<evidence type="ECO:0000313" key="4">
    <source>
        <dbReference type="Proteomes" id="UP001500194"/>
    </source>
</evidence>
<dbReference type="RefSeq" id="WP_227262051.1">
    <property type="nucleotide sequence ID" value="NZ_BAAADU010000002.1"/>
</dbReference>
<organism evidence="3 4">
    <name type="scientific">Salarchaeum japonicum</name>
    <dbReference type="NCBI Taxonomy" id="555573"/>
    <lineage>
        <taxon>Archaea</taxon>
        <taxon>Methanobacteriati</taxon>
        <taxon>Methanobacteriota</taxon>
        <taxon>Stenosarchaea group</taxon>
        <taxon>Halobacteria</taxon>
        <taxon>Halobacteriales</taxon>
        <taxon>Halobacteriaceae</taxon>
    </lineage>
</organism>
<gene>
    <name evidence="3" type="primary">cyaB</name>
    <name evidence="3" type="ORF">GCM10009019_02280</name>
</gene>
<sequence>MYEVEVKVEATHERVRRELNERGAGAGETVVQEDTYFDAPHRDFAETDEALRVREQATVREGESPSEALDGADSRVTYKGPLVDDESKTREEHETSVESGAEMRAVLDGLGFAEAARVRKVRSYYTLEGVTVTLDDVRDLGEYVEVELEVESEPEISDARERAYGVLRDLGLDPNDQIRTSYLGLLLE</sequence>
<dbReference type="GeneID" id="68572663"/>
<feature type="region of interest" description="Disordered" evidence="1">
    <location>
        <begin position="57"/>
        <end position="100"/>
    </location>
</feature>
<dbReference type="Proteomes" id="UP001500194">
    <property type="component" value="Unassembled WGS sequence"/>
</dbReference>
<dbReference type="CDD" id="cd07890">
    <property type="entry name" value="CYTH-like_AC_IV-like"/>
    <property type="match status" value="1"/>
</dbReference>
<dbReference type="InterPro" id="IPR008173">
    <property type="entry name" value="Adenylyl_cyclase_CyaB"/>
</dbReference>
<dbReference type="PANTHER" id="PTHR21028">
    <property type="entry name" value="SI:CH211-156B7.4"/>
    <property type="match status" value="1"/>
</dbReference>
<reference evidence="3 4" key="1">
    <citation type="journal article" date="2019" name="Int. J. Syst. Evol. Microbiol.">
        <title>The Global Catalogue of Microorganisms (GCM) 10K type strain sequencing project: providing services to taxonomists for standard genome sequencing and annotation.</title>
        <authorList>
            <consortium name="The Broad Institute Genomics Platform"/>
            <consortium name="The Broad Institute Genome Sequencing Center for Infectious Disease"/>
            <person name="Wu L."/>
            <person name="Ma J."/>
        </authorList>
    </citation>
    <scope>NUCLEOTIDE SEQUENCE [LARGE SCALE GENOMIC DNA]</scope>
    <source>
        <strain evidence="3 4">JCM 16327</strain>
    </source>
</reference>
<evidence type="ECO:0000256" key="1">
    <source>
        <dbReference type="SAM" id="MobiDB-lite"/>
    </source>
</evidence>
<comment type="caution">
    <text evidence="3">The sequence shown here is derived from an EMBL/GenBank/DDBJ whole genome shotgun (WGS) entry which is preliminary data.</text>
</comment>
<dbReference type="Gene3D" id="2.40.320.10">
    <property type="entry name" value="Hypothetical Protein Pfu-838710-001"/>
    <property type="match status" value="1"/>
</dbReference>
<evidence type="ECO:0000259" key="2">
    <source>
        <dbReference type="PROSITE" id="PS51707"/>
    </source>
</evidence>